<evidence type="ECO:0000313" key="9">
    <source>
        <dbReference type="Proteomes" id="UP000554720"/>
    </source>
</evidence>
<proteinExistence type="inferred from homology"/>
<dbReference type="EMBL" id="VWYI01015627">
    <property type="protein sequence ID" value="NXQ55795.1"/>
    <property type="molecule type" value="Genomic_DNA"/>
</dbReference>
<protein>
    <submittedName>
        <fullName evidence="8">CITE1 protein</fullName>
    </submittedName>
</protein>
<dbReference type="InterPro" id="IPR007576">
    <property type="entry name" value="CITED"/>
</dbReference>
<dbReference type="AlphaFoldDB" id="A0A7L2E226"/>
<feature type="non-terminal residue" evidence="8">
    <location>
        <position position="115"/>
    </location>
</feature>
<keyword evidence="6" id="KW-0539">Nucleus</keyword>
<comment type="subcellular location">
    <subcellularLocation>
        <location evidence="1">Nucleus</location>
    </subcellularLocation>
</comment>
<keyword evidence="9" id="KW-1185">Reference proteome</keyword>
<evidence type="ECO:0000256" key="3">
    <source>
        <dbReference type="ARBA" id="ARBA00023015"/>
    </source>
</evidence>
<evidence type="ECO:0000256" key="6">
    <source>
        <dbReference type="ARBA" id="ARBA00023242"/>
    </source>
</evidence>
<comment type="caution">
    <text evidence="8">The sequence shown here is derived from an EMBL/GenBank/DDBJ whole genome shotgun (WGS) entry which is preliminary data.</text>
</comment>
<dbReference type="GO" id="GO:0005634">
    <property type="term" value="C:nucleus"/>
    <property type="evidence" value="ECO:0007669"/>
    <property type="project" value="UniProtKB-SubCell"/>
</dbReference>
<feature type="region of interest" description="Disordered" evidence="7">
    <location>
        <begin position="9"/>
        <end position="75"/>
    </location>
</feature>
<evidence type="ECO:0000256" key="2">
    <source>
        <dbReference type="ARBA" id="ARBA00006967"/>
    </source>
</evidence>
<keyword evidence="3" id="KW-0805">Transcription regulation</keyword>
<evidence type="ECO:0000256" key="4">
    <source>
        <dbReference type="ARBA" id="ARBA00023159"/>
    </source>
</evidence>
<organism evidence="8 9">
    <name type="scientific">Anthoscopus minutus</name>
    <name type="common">Southern penduline-tit</name>
    <dbReference type="NCBI Taxonomy" id="156561"/>
    <lineage>
        <taxon>Eukaryota</taxon>
        <taxon>Metazoa</taxon>
        <taxon>Chordata</taxon>
        <taxon>Craniata</taxon>
        <taxon>Vertebrata</taxon>
        <taxon>Euteleostomi</taxon>
        <taxon>Archelosauria</taxon>
        <taxon>Archosauria</taxon>
        <taxon>Dinosauria</taxon>
        <taxon>Saurischia</taxon>
        <taxon>Theropoda</taxon>
        <taxon>Coelurosauria</taxon>
        <taxon>Aves</taxon>
        <taxon>Neognathae</taxon>
        <taxon>Neoaves</taxon>
        <taxon>Telluraves</taxon>
        <taxon>Australaves</taxon>
        <taxon>Passeriformes</taxon>
        <taxon>Paridae</taxon>
        <taxon>Anthoscopus</taxon>
    </lineage>
</organism>
<evidence type="ECO:0000256" key="1">
    <source>
        <dbReference type="ARBA" id="ARBA00004123"/>
    </source>
</evidence>
<feature type="non-terminal residue" evidence="8">
    <location>
        <position position="1"/>
    </location>
</feature>
<dbReference type="Gene3D" id="6.10.140.2200">
    <property type="match status" value="1"/>
</dbReference>
<comment type="similarity">
    <text evidence="2">Belongs to the CITED family.</text>
</comment>
<keyword evidence="4" id="KW-0010">Activator</keyword>
<evidence type="ECO:0000256" key="5">
    <source>
        <dbReference type="ARBA" id="ARBA00023163"/>
    </source>
</evidence>
<reference evidence="8 9" key="1">
    <citation type="submission" date="2019-09" db="EMBL/GenBank/DDBJ databases">
        <title>Bird 10,000 Genomes (B10K) Project - Family phase.</title>
        <authorList>
            <person name="Zhang G."/>
        </authorList>
    </citation>
    <scope>NUCLEOTIDE SEQUENCE [LARGE SCALE GENOMIC DNA]</scope>
    <source>
        <strain evidence="8">B10K-DU-011-42</strain>
        <tissue evidence="8">Muscle</tissue>
    </source>
</reference>
<dbReference type="GO" id="GO:0006355">
    <property type="term" value="P:regulation of DNA-templated transcription"/>
    <property type="evidence" value="ECO:0007669"/>
    <property type="project" value="InterPro"/>
</dbReference>
<keyword evidence="5" id="KW-0804">Transcription</keyword>
<dbReference type="Proteomes" id="UP000554720">
    <property type="component" value="Unassembled WGS sequence"/>
</dbReference>
<evidence type="ECO:0000313" key="8">
    <source>
        <dbReference type="EMBL" id="NXQ55795.1"/>
    </source>
</evidence>
<dbReference type="Pfam" id="PF04487">
    <property type="entry name" value="CITED"/>
    <property type="match status" value="1"/>
</dbReference>
<dbReference type="OrthoDB" id="8939897at2759"/>
<sequence>VPVVVAPAAPRFCGPPGGSQLPSQFVPAEAPHQSRAAGRSWSPVERGSPEVWGHSCGEPGPPASPTQTRTVGLGPFAGRSAGALVVELGLNRADELPELWLGHHEVDPPSDLLAG</sequence>
<name>A0A7L2E226_ANTMN</name>
<accession>A0A7L2E226</accession>
<evidence type="ECO:0000256" key="7">
    <source>
        <dbReference type="SAM" id="MobiDB-lite"/>
    </source>
</evidence>
<gene>
    <name evidence="8" type="primary">Cited1</name>
    <name evidence="8" type="ORF">ANTMIN_R15385</name>
</gene>